<dbReference type="Proteomes" id="UP000190162">
    <property type="component" value="Unassembled WGS sequence"/>
</dbReference>
<dbReference type="PANTHER" id="PTHR47506">
    <property type="entry name" value="TRANSCRIPTIONAL REGULATORY PROTEIN"/>
    <property type="match status" value="1"/>
</dbReference>
<dbReference type="InterPro" id="IPR001647">
    <property type="entry name" value="HTH_TetR"/>
</dbReference>
<organism evidence="6 7">
    <name type="scientific">Enterovibrio nigricans DSM 22720</name>
    <dbReference type="NCBI Taxonomy" id="1121868"/>
    <lineage>
        <taxon>Bacteria</taxon>
        <taxon>Pseudomonadati</taxon>
        <taxon>Pseudomonadota</taxon>
        <taxon>Gammaproteobacteria</taxon>
        <taxon>Vibrionales</taxon>
        <taxon>Vibrionaceae</taxon>
        <taxon>Enterovibrio</taxon>
    </lineage>
</organism>
<dbReference type="PROSITE" id="PS50977">
    <property type="entry name" value="HTH_TETR_2"/>
    <property type="match status" value="1"/>
</dbReference>
<dbReference type="Pfam" id="PF00440">
    <property type="entry name" value="TetR_N"/>
    <property type="match status" value="1"/>
</dbReference>
<dbReference type="PROSITE" id="PS01081">
    <property type="entry name" value="HTH_TETR_1"/>
    <property type="match status" value="1"/>
</dbReference>
<gene>
    <name evidence="6" type="ORF">SAMN02745132_02021</name>
</gene>
<evidence type="ECO:0000256" key="2">
    <source>
        <dbReference type="ARBA" id="ARBA00023125"/>
    </source>
</evidence>
<dbReference type="PANTHER" id="PTHR47506:SF7">
    <property type="entry name" value="TRANSCRIPTIONAL REGULATORY PROTEIN"/>
    <property type="match status" value="1"/>
</dbReference>
<dbReference type="AlphaFoldDB" id="A0A1T4UMU5"/>
<feature type="domain" description="HTH tetR-type" evidence="5">
    <location>
        <begin position="9"/>
        <end position="69"/>
    </location>
</feature>
<keyword evidence="7" id="KW-1185">Reference proteome</keyword>
<dbReference type="InterPro" id="IPR036271">
    <property type="entry name" value="Tet_transcr_reg_TetR-rel_C_sf"/>
</dbReference>
<evidence type="ECO:0000256" key="4">
    <source>
        <dbReference type="PROSITE-ProRule" id="PRU00335"/>
    </source>
</evidence>
<name>A0A1T4UMU5_9GAMM</name>
<dbReference type="GO" id="GO:0003677">
    <property type="term" value="F:DNA binding"/>
    <property type="evidence" value="ECO:0007669"/>
    <property type="project" value="UniProtKB-UniRule"/>
</dbReference>
<keyword evidence="2 4" id="KW-0238">DNA-binding</keyword>
<feature type="DNA-binding region" description="H-T-H motif" evidence="4">
    <location>
        <begin position="32"/>
        <end position="51"/>
    </location>
</feature>
<dbReference type="SUPFAM" id="SSF46689">
    <property type="entry name" value="Homeodomain-like"/>
    <property type="match status" value="1"/>
</dbReference>
<evidence type="ECO:0000313" key="6">
    <source>
        <dbReference type="EMBL" id="SKA53761.1"/>
    </source>
</evidence>
<evidence type="ECO:0000256" key="3">
    <source>
        <dbReference type="ARBA" id="ARBA00023163"/>
    </source>
</evidence>
<dbReference type="InterPro" id="IPR023772">
    <property type="entry name" value="DNA-bd_HTH_TetR-type_CS"/>
</dbReference>
<evidence type="ECO:0000256" key="1">
    <source>
        <dbReference type="ARBA" id="ARBA00023015"/>
    </source>
</evidence>
<proteinExistence type="predicted"/>
<keyword evidence="3" id="KW-0804">Transcription</keyword>
<dbReference type="EMBL" id="FUXU01000021">
    <property type="protein sequence ID" value="SKA53761.1"/>
    <property type="molecule type" value="Genomic_DNA"/>
</dbReference>
<protein>
    <submittedName>
        <fullName evidence="6">Transcriptional regulator, TetR family</fullName>
    </submittedName>
</protein>
<dbReference type="SUPFAM" id="SSF48498">
    <property type="entry name" value="Tetracyclin repressor-like, C-terminal domain"/>
    <property type="match status" value="1"/>
</dbReference>
<dbReference type="RefSeq" id="WP_078752398.1">
    <property type="nucleotide sequence ID" value="NZ_FUXU01000021.1"/>
</dbReference>
<sequence length="189" mass="20468">MPWPESRKAQTKTRILCSAIKLFAEKGFNNVSLGEIMKDAKLTHGAFYAHFDSKQSLYKEAVVVAKDSSPLGVAAKQPEVRLELSDILGFYLSEGHVEQRISPCPLAAFATDVSHQESEIKQSYTQVFQGLLSVLESKIEGDDGQKQSAAKAIAAMMIGGVVVSRALDDKALVKDLLEACVTHAASISE</sequence>
<dbReference type="OrthoDB" id="4541465at2"/>
<keyword evidence="1" id="KW-0805">Transcription regulation</keyword>
<evidence type="ECO:0000259" key="5">
    <source>
        <dbReference type="PROSITE" id="PS50977"/>
    </source>
</evidence>
<dbReference type="Gene3D" id="1.10.357.10">
    <property type="entry name" value="Tetracycline Repressor, domain 2"/>
    <property type="match status" value="1"/>
</dbReference>
<reference evidence="7" key="1">
    <citation type="submission" date="2017-02" db="EMBL/GenBank/DDBJ databases">
        <authorList>
            <person name="Varghese N."/>
            <person name="Submissions S."/>
        </authorList>
    </citation>
    <scope>NUCLEOTIDE SEQUENCE [LARGE SCALE GENOMIC DNA]</scope>
    <source>
        <strain evidence="7">DSM 22720</strain>
    </source>
</reference>
<evidence type="ECO:0000313" key="7">
    <source>
        <dbReference type="Proteomes" id="UP000190162"/>
    </source>
</evidence>
<accession>A0A1T4UMU5</accession>
<dbReference type="Gene3D" id="1.10.10.60">
    <property type="entry name" value="Homeodomain-like"/>
    <property type="match status" value="1"/>
</dbReference>
<dbReference type="InterPro" id="IPR009057">
    <property type="entry name" value="Homeodomain-like_sf"/>
</dbReference>
<dbReference type="PRINTS" id="PR00455">
    <property type="entry name" value="HTHTETR"/>
</dbReference>